<organism evidence="1 2">
    <name type="scientific">Tribonema minus</name>
    <dbReference type="NCBI Taxonomy" id="303371"/>
    <lineage>
        <taxon>Eukaryota</taxon>
        <taxon>Sar</taxon>
        <taxon>Stramenopiles</taxon>
        <taxon>Ochrophyta</taxon>
        <taxon>PX clade</taxon>
        <taxon>Xanthophyceae</taxon>
        <taxon>Tribonematales</taxon>
        <taxon>Tribonemataceae</taxon>
        <taxon>Tribonema</taxon>
    </lineage>
</organism>
<dbReference type="Proteomes" id="UP000664859">
    <property type="component" value="Unassembled WGS sequence"/>
</dbReference>
<dbReference type="OrthoDB" id="206339at2759"/>
<reference evidence="1" key="1">
    <citation type="submission" date="2021-02" db="EMBL/GenBank/DDBJ databases">
        <title>First Annotated Genome of the Yellow-green Alga Tribonema minus.</title>
        <authorList>
            <person name="Mahan K.M."/>
        </authorList>
    </citation>
    <scope>NUCLEOTIDE SEQUENCE</scope>
    <source>
        <strain evidence="1">UTEX B ZZ1240</strain>
    </source>
</reference>
<dbReference type="GO" id="GO:0005576">
    <property type="term" value="C:extracellular region"/>
    <property type="evidence" value="ECO:0007669"/>
    <property type="project" value="GOC"/>
</dbReference>
<dbReference type="InterPro" id="IPR006594">
    <property type="entry name" value="LisH"/>
</dbReference>
<comment type="caution">
    <text evidence="1">The sequence shown here is derived from an EMBL/GenBank/DDBJ whole genome shotgun (WGS) entry which is preliminary data.</text>
</comment>
<dbReference type="InterPro" id="IPR055289">
    <property type="entry name" value="OFD1"/>
</dbReference>
<gene>
    <name evidence="1" type="ORF">JKP88DRAFT_162331</name>
</gene>
<dbReference type="GO" id="GO:0060287">
    <property type="term" value="P:epithelial cilium movement involved in determination of left/right asymmetry"/>
    <property type="evidence" value="ECO:0007669"/>
    <property type="project" value="TreeGrafter"/>
</dbReference>
<dbReference type="GO" id="GO:0036064">
    <property type="term" value="C:ciliary basal body"/>
    <property type="evidence" value="ECO:0007669"/>
    <property type="project" value="TreeGrafter"/>
</dbReference>
<evidence type="ECO:0000313" key="1">
    <source>
        <dbReference type="EMBL" id="KAG5186095.1"/>
    </source>
</evidence>
<dbReference type="EMBL" id="JAFCMP010000113">
    <property type="protein sequence ID" value="KAG5186095.1"/>
    <property type="molecule type" value="Genomic_DNA"/>
</dbReference>
<evidence type="ECO:0008006" key="3">
    <source>
        <dbReference type="Google" id="ProtNLM"/>
    </source>
</evidence>
<sequence length="105" mass="11915">MQELLQQHAEGEGEDELSLHELRDRLRTSFRETGVLADITARLRRQFVAELVQHHHGPPAMKALVANRQISELPLTQRQLRNLVADFLRAQGLLQSLAVFLPESG</sequence>
<feature type="non-terminal residue" evidence="1">
    <location>
        <position position="105"/>
    </location>
</feature>
<proteinExistence type="predicted"/>
<dbReference type="Pfam" id="PF16045">
    <property type="entry name" value="LisH_2"/>
    <property type="match status" value="1"/>
</dbReference>
<evidence type="ECO:0000313" key="2">
    <source>
        <dbReference type="Proteomes" id="UP000664859"/>
    </source>
</evidence>
<protein>
    <recommendedName>
        <fullName evidence="3">LisH domain-containing protein</fullName>
    </recommendedName>
</protein>
<name>A0A835Z6Y0_9STRA</name>
<keyword evidence="2" id="KW-1185">Reference proteome</keyword>
<dbReference type="PANTHER" id="PTHR39063">
    <property type="entry name" value="ORAL-FACIAL-DIGITAL SYNDROME 1 PROTEIN HOMOLOG"/>
    <property type="match status" value="1"/>
</dbReference>
<dbReference type="AlphaFoldDB" id="A0A835Z6Y0"/>
<accession>A0A835Z6Y0</accession>
<dbReference type="PANTHER" id="PTHR39063:SF1">
    <property type="entry name" value="OFD1 CENTRIOLE AND CENTRIOLAR SATELLITE PROTEIN"/>
    <property type="match status" value="1"/>
</dbReference>